<reference evidence="1 2" key="1">
    <citation type="submission" date="2019-09" db="EMBL/GenBank/DDBJ databases">
        <title>Draft genome of the ectomycorrhizal ascomycete Sphaerosporella brunnea.</title>
        <authorList>
            <consortium name="DOE Joint Genome Institute"/>
            <person name="Benucci G.M."/>
            <person name="Marozzi G."/>
            <person name="Antonielli L."/>
            <person name="Sanchez S."/>
            <person name="Marco P."/>
            <person name="Wang X."/>
            <person name="Falini L.B."/>
            <person name="Barry K."/>
            <person name="Haridas S."/>
            <person name="Lipzen A."/>
            <person name="Labutti K."/>
            <person name="Grigoriev I.V."/>
            <person name="Murat C."/>
            <person name="Martin F."/>
            <person name="Albertini E."/>
            <person name="Donnini D."/>
            <person name="Bonito G."/>
        </authorList>
    </citation>
    <scope>NUCLEOTIDE SEQUENCE [LARGE SCALE GENOMIC DNA]</scope>
    <source>
        <strain evidence="1 2">Sb_GMNB300</strain>
    </source>
</reference>
<protein>
    <submittedName>
        <fullName evidence="1">S-adenosyl-L-methionine-dependent methyltransferase</fullName>
    </submittedName>
</protein>
<sequence>MATTTATIEVDPAVLANAADSDYASSGYDTSTASLTSSVNDYIFENGRRYHAYFGAEKNLLPTDELEQDRLDLHHETMLRMMNGRLHDAPLRGPQRILDIGTGTGIWAIDMADAYPAAEVVGTDLSPTQPGWVPPNCRFELDDAEREWTFRPKESFDYIHARNVAQGISDWDKVMSQMYGHTRPGGWVELAETSAKIHCDDNTMSADNGAKVFFETIDEALTNMGRPPPTVELLQRRLRTAGFVDIQAFAYKQPLGPWPKDPRLKQIGAMVMLGCETGFQAYGMAVFTRVLGMDPLRAKQVCDDALKAVRNKNFHLYNHLWVLFLAPPPCHA</sequence>
<comment type="caution">
    <text evidence="1">The sequence shown here is derived from an EMBL/GenBank/DDBJ whole genome shotgun (WGS) entry which is preliminary data.</text>
</comment>
<evidence type="ECO:0000313" key="2">
    <source>
        <dbReference type="Proteomes" id="UP000326924"/>
    </source>
</evidence>
<dbReference type="GO" id="GO:0032259">
    <property type="term" value="P:methylation"/>
    <property type="evidence" value="ECO:0007669"/>
    <property type="project" value="UniProtKB-KW"/>
</dbReference>
<dbReference type="CDD" id="cd02440">
    <property type="entry name" value="AdoMet_MTases"/>
    <property type="match status" value="1"/>
</dbReference>
<dbReference type="InParanoid" id="A0A5J5EMF7"/>
<dbReference type="SUPFAM" id="SSF53335">
    <property type="entry name" value="S-adenosyl-L-methionine-dependent methyltransferases"/>
    <property type="match status" value="1"/>
</dbReference>
<dbReference type="Gene3D" id="3.40.50.150">
    <property type="entry name" value="Vaccinia Virus protein VP39"/>
    <property type="match status" value="1"/>
</dbReference>
<dbReference type="PANTHER" id="PTHR43591">
    <property type="entry name" value="METHYLTRANSFERASE"/>
    <property type="match status" value="1"/>
</dbReference>
<dbReference type="OrthoDB" id="2013972at2759"/>
<keyword evidence="1" id="KW-0489">Methyltransferase</keyword>
<accession>A0A5J5EMF7</accession>
<keyword evidence="2" id="KW-1185">Reference proteome</keyword>
<dbReference type="Proteomes" id="UP000326924">
    <property type="component" value="Unassembled WGS sequence"/>
</dbReference>
<dbReference type="AlphaFoldDB" id="A0A5J5EMF7"/>
<dbReference type="PANTHER" id="PTHR43591:SF10">
    <property type="entry name" value="ABC TRANSMEMBRANE TYPE-1 DOMAIN-CONTAINING PROTEIN-RELATED"/>
    <property type="match status" value="1"/>
</dbReference>
<dbReference type="GO" id="GO:0008168">
    <property type="term" value="F:methyltransferase activity"/>
    <property type="evidence" value="ECO:0007669"/>
    <property type="project" value="UniProtKB-KW"/>
</dbReference>
<name>A0A5J5EMF7_9PEZI</name>
<dbReference type="Pfam" id="PF13489">
    <property type="entry name" value="Methyltransf_23"/>
    <property type="match status" value="1"/>
</dbReference>
<dbReference type="InterPro" id="IPR029063">
    <property type="entry name" value="SAM-dependent_MTases_sf"/>
</dbReference>
<keyword evidence="1" id="KW-0808">Transferase</keyword>
<organism evidence="1 2">
    <name type="scientific">Sphaerosporella brunnea</name>
    <dbReference type="NCBI Taxonomy" id="1250544"/>
    <lineage>
        <taxon>Eukaryota</taxon>
        <taxon>Fungi</taxon>
        <taxon>Dikarya</taxon>
        <taxon>Ascomycota</taxon>
        <taxon>Pezizomycotina</taxon>
        <taxon>Pezizomycetes</taxon>
        <taxon>Pezizales</taxon>
        <taxon>Pyronemataceae</taxon>
        <taxon>Sphaerosporella</taxon>
    </lineage>
</organism>
<gene>
    <name evidence="1" type="ORF">FN846DRAFT_783860</name>
</gene>
<proteinExistence type="predicted"/>
<evidence type="ECO:0000313" key="1">
    <source>
        <dbReference type="EMBL" id="KAA8896239.1"/>
    </source>
</evidence>
<dbReference type="EMBL" id="VXIS01000220">
    <property type="protein sequence ID" value="KAA8896239.1"/>
    <property type="molecule type" value="Genomic_DNA"/>
</dbReference>